<dbReference type="SUPFAM" id="SSF56112">
    <property type="entry name" value="Protein kinase-like (PK-like)"/>
    <property type="match status" value="1"/>
</dbReference>
<dbReference type="GO" id="GO:0004674">
    <property type="term" value="F:protein serine/threonine kinase activity"/>
    <property type="evidence" value="ECO:0007669"/>
    <property type="project" value="UniProtKB-KW"/>
</dbReference>
<accession>A0AAN6ZZW6</accession>
<evidence type="ECO:0000313" key="9">
    <source>
        <dbReference type="Proteomes" id="UP001302745"/>
    </source>
</evidence>
<sequence length="254" mass="28884">MGRCLVCRSLPGLCWKKSTQRRYARKTIRTARLASLPETAAQINHPFIAPLAFALQTPKGLQLYTPFVSGGYIFSHLQRPQRFAVDRARFYAAELLCALEYLHDIPTIAWLKPGNVLLDSLGHVTLCGFGLFTRHIRSEDQATTPRRPEYPAPELLLDGRSTSKAADWWTMGVFFYEMLTGLPPFYHGDTEEIRRNILGQPLEFTESLPRSAVDILTKLLDRDPNTRLGPNNNNNNNDDDDEWELVYNNTSQTS</sequence>
<feature type="domain" description="Protein kinase" evidence="7">
    <location>
        <begin position="1"/>
        <end position="244"/>
    </location>
</feature>
<evidence type="ECO:0000256" key="1">
    <source>
        <dbReference type="ARBA" id="ARBA00022527"/>
    </source>
</evidence>
<dbReference type="SMART" id="SM00220">
    <property type="entry name" value="S_TKc"/>
    <property type="match status" value="1"/>
</dbReference>
<dbReference type="InterPro" id="IPR011009">
    <property type="entry name" value="Kinase-like_dom_sf"/>
</dbReference>
<dbReference type="AlphaFoldDB" id="A0AAN6ZZW6"/>
<dbReference type="GO" id="GO:0005524">
    <property type="term" value="F:ATP binding"/>
    <property type="evidence" value="ECO:0007669"/>
    <property type="project" value="UniProtKB-KW"/>
</dbReference>
<dbReference type="Gene3D" id="3.30.200.20">
    <property type="entry name" value="Phosphorylase Kinase, domain 1"/>
    <property type="match status" value="1"/>
</dbReference>
<feature type="region of interest" description="Disordered" evidence="6">
    <location>
        <begin position="222"/>
        <end position="254"/>
    </location>
</feature>
<gene>
    <name evidence="8" type="ORF">C8A00DRAFT_40641</name>
</gene>
<name>A0AAN6ZZW6_9PEZI</name>
<keyword evidence="3" id="KW-0547">Nucleotide-binding</keyword>
<evidence type="ECO:0000256" key="3">
    <source>
        <dbReference type="ARBA" id="ARBA00022741"/>
    </source>
</evidence>
<dbReference type="InterPro" id="IPR000719">
    <property type="entry name" value="Prot_kinase_dom"/>
</dbReference>
<dbReference type="Pfam" id="PF00069">
    <property type="entry name" value="Pkinase"/>
    <property type="match status" value="1"/>
</dbReference>
<proteinExistence type="predicted"/>
<keyword evidence="2" id="KW-0808">Transferase</keyword>
<dbReference type="PROSITE" id="PS50011">
    <property type="entry name" value="PROTEIN_KINASE_DOM"/>
    <property type="match status" value="1"/>
</dbReference>
<keyword evidence="1" id="KW-0723">Serine/threonine-protein kinase</keyword>
<evidence type="ECO:0000259" key="7">
    <source>
        <dbReference type="PROSITE" id="PS50011"/>
    </source>
</evidence>
<keyword evidence="4 8" id="KW-0418">Kinase</keyword>
<reference evidence="8" key="1">
    <citation type="journal article" date="2023" name="Mol. Phylogenet. Evol.">
        <title>Genome-scale phylogeny and comparative genomics of the fungal order Sordariales.</title>
        <authorList>
            <person name="Hensen N."/>
            <person name="Bonometti L."/>
            <person name="Westerberg I."/>
            <person name="Brannstrom I.O."/>
            <person name="Guillou S."/>
            <person name="Cros-Aarteil S."/>
            <person name="Calhoun S."/>
            <person name="Haridas S."/>
            <person name="Kuo A."/>
            <person name="Mondo S."/>
            <person name="Pangilinan J."/>
            <person name="Riley R."/>
            <person name="LaButti K."/>
            <person name="Andreopoulos B."/>
            <person name="Lipzen A."/>
            <person name="Chen C."/>
            <person name="Yan M."/>
            <person name="Daum C."/>
            <person name="Ng V."/>
            <person name="Clum A."/>
            <person name="Steindorff A."/>
            <person name="Ohm R.A."/>
            <person name="Martin F."/>
            <person name="Silar P."/>
            <person name="Natvig D.O."/>
            <person name="Lalanne C."/>
            <person name="Gautier V."/>
            <person name="Ament-Velasquez S.L."/>
            <person name="Kruys A."/>
            <person name="Hutchinson M.I."/>
            <person name="Powell A.J."/>
            <person name="Barry K."/>
            <person name="Miller A.N."/>
            <person name="Grigoriev I.V."/>
            <person name="Debuchy R."/>
            <person name="Gladieux P."/>
            <person name="Hiltunen Thoren M."/>
            <person name="Johannesson H."/>
        </authorList>
    </citation>
    <scope>NUCLEOTIDE SEQUENCE</scope>
    <source>
        <strain evidence="8">CBS 538.74</strain>
    </source>
</reference>
<organism evidence="8 9">
    <name type="scientific">Chaetomidium leptoderma</name>
    <dbReference type="NCBI Taxonomy" id="669021"/>
    <lineage>
        <taxon>Eukaryota</taxon>
        <taxon>Fungi</taxon>
        <taxon>Dikarya</taxon>
        <taxon>Ascomycota</taxon>
        <taxon>Pezizomycotina</taxon>
        <taxon>Sordariomycetes</taxon>
        <taxon>Sordariomycetidae</taxon>
        <taxon>Sordariales</taxon>
        <taxon>Chaetomiaceae</taxon>
        <taxon>Chaetomidium</taxon>
    </lineage>
</organism>
<dbReference type="PANTHER" id="PTHR24351">
    <property type="entry name" value="RIBOSOMAL PROTEIN S6 KINASE"/>
    <property type="match status" value="1"/>
</dbReference>
<reference evidence="8" key="2">
    <citation type="submission" date="2023-05" db="EMBL/GenBank/DDBJ databases">
        <authorList>
            <consortium name="Lawrence Berkeley National Laboratory"/>
            <person name="Steindorff A."/>
            <person name="Hensen N."/>
            <person name="Bonometti L."/>
            <person name="Westerberg I."/>
            <person name="Brannstrom I.O."/>
            <person name="Guillou S."/>
            <person name="Cros-Aarteil S."/>
            <person name="Calhoun S."/>
            <person name="Haridas S."/>
            <person name="Kuo A."/>
            <person name="Mondo S."/>
            <person name="Pangilinan J."/>
            <person name="Riley R."/>
            <person name="Labutti K."/>
            <person name="Andreopoulos B."/>
            <person name="Lipzen A."/>
            <person name="Chen C."/>
            <person name="Yanf M."/>
            <person name="Daum C."/>
            <person name="Ng V."/>
            <person name="Clum A."/>
            <person name="Ohm R."/>
            <person name="Martin F."/>
            <person name="Silar P."/>
            <person name="Natvig D."/>
            <person name="Lalanne C."/>
            <person name="Gautier V."/>
            <person name="Ament-Velasquez S.L."/>
            <person name="Kruys A."/>
            <person name="Hutchinson M.I."/>
            <person name="Powell A.J."/>
            <person name="Barry K."/>
            <person name="Miller A.N."/>
            <person name="Grigoriev I.V."/>
            <person name="Debuchy R."/>
            <person name="Gladieux P."/>
            <person name="Thoren M.H."/>
            <person name="Johannesson H."/>
        </authorList>
    </citation>
    <scope>NUCLEOTIDE SEQUENCE</scope>
    <source>
        <strain evidence="8">CBS 538.74</strain>
    </source>
</reference>
<evidence type="ECO:0000313" key="8">
    <source>
        <dbReference type="EMBL" id="KAK4156952.1"/>
    </source>
</evidence>
<evidence type="ECO:0000256" key="6">
    <source>
        <dbReference type="SAM" id="MobiDB-lite"/>
    </source>
</evidence>
<evidence type="ECO:0000256" key="4">
    <source>
        <dbReference type="ARBA" id="ARBA00022777"/>
    </source>
</evidence>
<keyword evidence="9" id="KW-1185">Reference proteome</keyword>
<protein>
    <submittedName>
        <fullName evidence="8">Kinase-like domain-containing protein</fullName>
    </submittedName>
</protein>
<dbReference type="Gene3D" id="1.10.510.10">
    <property type="entry name" value="Transferase(Phosphotransferase) domain 1"/>
    <property type="match status" value="1"/>
</dbReference>
<evidence type="ECO:0000256" key="2">
    <source>
        <dbReference type="ARBA" id="ARBA00022679"/>
    </source>
</evidence>
<dbReference type="Proteomes" id="UP001302745">
    <property type="component" value="Unassembled WGS sequence"/>
</dbReference>
<dbReference type="EMBL" id="MU856858">
    <property type="protein sequence ID" value="KAK4156952.1"/>
    <property type="molecule type" value="Genomic_DNA"/>
</dbReference>
<comment type="caution">
    <text evidence="8">The sequence shown here is derived from an EMBL/GenBank/DDBJ whole genome shotgun (WGS) entry which is preliminary data.</text>
</comment>
<keyword evidence="5" id="KW-0067">ATP-binding</keyword>
<evidence type="ECO:0000256" key="5">
    <source>
        <dbReference type="ARBA" id="ARBA00022840"/>
    </source>
</evidence>